<accession>A0A0P9PJV2</accession>
<feature type="region of interest" description="Disordered" evidence="1">
    <location>
        <begin position="1"/>
        <end position="21"/>
    </location>
</feature>
<evidence type="ECO:0000256" key="1">
    <source>
        <dbReference type="SAM" id="MobiDB-lite"/>
    </source>
</evidence>
<name>A0A0P9PJV2_9PSED</name>
<feature type="compositionally biased region" description="Polar residues" evidence="1">
    <location>
        <begin position="1"/>
        <end position="14"/>
    </location>
</feature>
<sequence length="49" mass="5640">MEFAVRTQQSNQVLRESARASPDTRLLMQMENMMEKLTATRKQLEVALG</sequence>
<gene>
    <name evidence="2" type="ORF">ALQ08_02287</name>
</gene>
<reference evidence="2 3" key="1">
    <citation type="submission" date="2018-08" db="EMBL/GenBank/DDBJ databases">
        <title>Recombination of ecologically and evolutionarily significant loci maintains genetic cohesion in the Pseudomonas syringae species complex.</title>
        <authorList>
            <person name="Dillon M."/>
            <person name="Thakur S."/>
            <person name="Almeida R.N.D."/>
            <person name="Weir B.S."/>
            <person name="Guttman D.S."/>
        </authorList>
    </citation>
    <scope>NUCLEOTIDE SEQUENCE [LARGE SCALE GENOMIC DNA]</scope>
    <source>
        <strain evidence="2 3">ICMP 13052</strain>
    </source>
</reference>
<dbReference type="EMBL" id="RBRA01000069">
    <property type="protein sequence ID" value="RMQ27241.1"/>
    <property type="molecule type" value="Genomic_DNA"/>
</dbReference>
<evidence type="ECO:0000313" key="2">
    <source>
        <dbReference type="EMBL" id="RMQ27241.1"/>
    </source>
</evidence>
<evidence type="ECO:0000313" key="3">
    <source>
        <dbReference type="Proteomes" id="UP000269044"/>
    </source>
</evidence>
<proteinExistence type="predicted"/>
<organism evidence="2 3">
    <name type="scientific">Pseudomonas syringae pv. delphinii</name>
    <dbReference type="NCBI Taxonomy" id="192088"/>
    <lineage>
        <taxon>Bacteria</taxon>
        <taxon>Pseudomonadati</taxon>
        <taxon>Pseudomonadota</taxon>
        <taxon>Gammaproteobacteria</taxon>
        <taxon>Pseudomonadales</taxon>
        <taxon>Pseudomonadaceae</taxon>
        <taxon>Pseudomonas</taxon>
    </lineage>
</organism>
<comment type="caution">
    <text evidence="2">The sequence shown here is derived from an EMBL/GenBank/DDBJ whole genome shotgun (WGS) entry which is preliminary data.</text>
</comment>
<dbReference type="Proteomes" id="UP000269044">
    <property type="component" value="Unassembled WGS sequence"/>
</dbReference>
<protein>
    <submittedName>
        <fullName evidence="2">Uncharacterized protein</fullName>
    </submittedName>
</protein>
<dbReference type="AlphaFoldDB" id="A0A0P9PJV2"/>